<dbReference type="InterPro" id="IPR018584">
    <property type="entry name" value="GT87"/>
</dbReference>
<evidence type="ECO:0000256" key="6">
    <source>
        <dbReference type="ARBA" id="ARBA00023136"/>
    </source>
</evidence>
<keyword evidence="2" id="KW-1003">Cell membrane</keyword>
<evidence type="ECO:0000256" key="3">
    <source>
        <dbReference type="ARBA" id="ARBA00022679"/>
    </source>
</evidence>
<dbReference type="GO" id="GO:0016758">
    <property type="term" value="F:hexosyltransferase activity"/>
    <property type="evidence" value="ECO:0007669"/>
    <property type="project" value="InterPro"/>
</dbReference>
<feature type="transmembrane region" description="Helical" evidence="8">
    <location>
        <begin position="85"/>
        <end position="107"/>
    </location>
</feature>
<dbReference type="EMBL" id="REGC01000001">
    <property type="protein sequence ID" value="RMB64390.1"/>
    <property type="molecule type" value="Genomic_DNA"/>
</dbReference>
<keyword evidence="4 8" id="KW-0812">Transmembrane</keyword>
<sequence>MTARINAAAWPIAVLLVIQRVFIVARNGTLTDDFTTVYSALRRMVEGIPVYEQAYNHVDPLYLYTPGATLFLSPLAWLDFGLARGIFIIVNALAIIAALAILTHVVGRKLTSPIFPVSIALAFATESVTNTLAFTNINGVLLFCMALFLWAFIEAERTPQLAWVSGIAIGLAILIKPQFAPLLFLPLVKIQWRNLLAGLGIPVVLNTLAWPLVPGASGCLDKLVPYLSATRDYANSSWAGLRAYVEFGPVLYRVVWIIFAILIGYAVLGMLRWRHSEPVFWALTSSGTIMLGIFFLSSLGQQYYSMWLFPLIFTVVLPRSVFHSVGAWVAAFLFLAPVTWTSHAHPNAGRWINFFSGTVGWSLLIVIIFACVAGWWRASQIRD</sequence>
<dbReference type="AlphaFoldDB" id="A0A3M0GID5"/>
<feature type="transmembrane region" description="Helical" evidence="8">
    <location>
        <begin position="195"/>
        <end position="213"/>
    </location>
</feature>
<dbReference type="RefSeq" id="WP_121927248.1">
    <property type="nucleotide sequence ID" value="NZ_JBAHVG010000002.1"/>
</dbReference>
<feature type="transmembrane region" description="Helical" evidence="8">
    <location>
        <begin position="7"/>
        <end position="25"/>
    </location>
</feature>
<evidence type="ECO:0000256" key="4">
    <source>
        <dbReference type="ARBA" id="ARBA00022692"/>
    </source>
</evidence>
<gene>
    <name evidence="9" type="ORF">D9543_00985</name>
</gene>
<feature type="transmembrane region" description="Helical" evidence="8">
    <location>
        <begin position="250"/>
        <end position="268"/>
    </location>
</feature>
<reference evidence="9 10" key="1">
    <citation type="submission" date="2018-10" db="EMBL/GenBank/DDBJ databases">
        <title>Corynebacterium macginleyi genome sequencing and assembly of the type strain and two clinical samples.</title>
        <authorList>
            <person name="Bernier A.-M."/>
            <person name="Bernard K."/>
        </authorList>
    </citation>
    <scope>NUCLEOTIDE SEQUENCE [LARGE SCALE GENOMIC DNA]</scope>
    <source>
        <strain evidence="9 10">NML 120205</strain>
    </source>
</reference>
<accession>A0A3M0GID5</accession>
<feature type="transmembrane region" description="Helical" evidence="8">
    <location>
        <begin position="352"/>
        <end position="376"/>
    </location>
</feature>
<evidence type="ECO:0000313" key="10">
    <source>
        <dbReference type="Proteomes" id="UP000270649"/>
    </source>
</evidence>
<feature type="transmembrane region" description="Helical" evidence="8">
    <location>
        <begin position="161"/>
        <end position="188"/>
    </location>
</feature>
<comment type="subcellular location">
    <subcellularLocation>
        <location evidence="1">Cell membrane</location>
        <topology evidence="1">Multi-pass membrane protein</topology>
    </subcellularLocation>
</comment>
<evidence type="ECO:0000313" key="9">
    <source>
        <dbReference type="EMBL" id="RMB64390.1"/>
    </source>
</evidence>
<evidence type="ECO:0000256" key="2">
    <source>
        <dbReference type="ARBA" id="ARBA00022475"/>
    </source>
</evidence>
<proteinExistence type="inferred from homology"/>
<evidence type="ECO:0000256" key="1">
    <source>
        <dbReference type="ARBA" id="ARBA00004651"/>
    </source>
</evidence>
<dbReference type="Proteomes" id="UP000270649">
    <property type="component" value="Unassembled WGS sequence"/>
</dbReference>
<dbReference type="GO" id="GO:0005886">
    <property type="term" value="C:plasma membrane"/>
    <property type="evidence" value="ECO:0007669"/>
    <property type="project" value="UniProtKB-SubCell"/>
</dbReference>
<keyword evidence="5 8" id="KW-1133">Transmembrane helix</keyword>
<keyword evidence="3" id="KW-0808">Transferase</keyword>
<protein>
    <submittedName>
        <fullName evidence="9">DUF2029 domain-containing protein</fullName>
    </submittedName>
</protein>
<feature type="transmembrane region" description="Helical" evidence="8">
    <location>
        <begin position="139"/>
        <end position="155"/>
    </location>
</feature>
<name>A0A3M0GID5_9CORY</name>
<evidence type="ECO:0000256" key="5">
    <source>
        <dbReference type="ARBA" id="ARBA00022989"/>
    </source>
</evidence>
<dbReference type="Pfam" id="PF09594">
    <property type="entry name" value="GT87"/>
    <property type="match status" value="1"/>
</dbReference>
<evidence type="ECO:0000256" key="8">
    <source>
        <dbReference type="SAM" id="Phobius"/>
    </source>
</evidence>
<keyword evidence="6 8" id="KW-0472">Membrane</keyword>
<comment type="caution">
    <text evidence="9">The sequence shown here is derived from an EMBL/GenBank/DDBJ whole genome shotgun (WGS) entry which is preliminary data.</text>
</comment>
<evidence type="ECO:0000256" key="7">
    <source>
        <dbReference type="ARBA" id="ARBA00024033"/>
    </source>
</evidence>
<feature type="transmembrane region" description="Helical" evidence="8">
    <location>
        <begin position="280"/>
        <end position="300"/>
    </location>
</feature>
<organism evidence="9 10">
    <name type="scientific">Corynebacterium macginleyi</name>
    <dbReference type="NCBI Taxonomy" id="38290"/>
    <lineage>
        <taxon>Bacteria</taxon>
        <taxon>Bacillati</taxon>
        <taxon>Actinomycetota</taxon>
        <taxon>Actinomycetes</taxon>
        <taxon>Mycobacteriales</taxon>
        <taxon>Corynebacteriaceae</taxon>
        <taxon>Corynebacterium</taxon>
    </lineage>
</organism>
<feature type="transmembrane region" description="Helical" evidence="8">
    <location>
        <begin position="320"/>
        <end position="340"/>
    </location>
</feature>
<comment type="similarity">
    <text evidence="7">Belongs to the glycosyltransferase 87 family.</text>
</comment>